<dbReference type="OrthoDB" id="9931823at2"/>
<gene>
    <name evidence="2" type="ORF">MCCS_02960</name>
</gene>
<dbReference type="STRING" id="1855823.MCCS_02960"/>
<feature type="transmembrane region" description="Helical" evidence="1">
    <location>
        <begin position="29"/>
        <end position="49"/>
    </location>
</feature>
<feature type="transmembrane region" description="Helical" evidence="1">
    <location>
        <begin position="56"/>
        <end position="78"/>
    </location>
</feature>
<dbReference type="AlphaFoldDB" id="A0A1W7A8J4"/>
<protein>
    <submittedName>
        <fullName evidence="2">Uncharacterized protein</fullName>
    </submittedName>
</protein>
<sequence length="84" mass="9712">MFKNLLLIILIVINSILISMFQQDSIDMLSLHIIIASFTTIISLLYLITRVSRLTMYISLLTLIVAAYHIYLIVMTIYNNVYVN</sequence>
<name>A0A1W7A8J4_9STAP</name>
<keyword evidence="1" id="KW-0812">Transmembrane</keyword>
<organism evidence="2 3">
    <name type="scientific">Macrococcoides canis</name>
    <dbReference type="NCBI Taxonomy" id="1855823"/>
    <lineage>
        <taxon>Bacteria</taxon>
        <taxon>Bacillati</taxon>
        <taxon>Bacillota</taxon>
        <taxon>Bacilli</taxon>
        <taxon>Bacillales</taxon>
        <taxon>Staphylococcaceae</taxon>
        <taxon>Macrococcoides</taxon>
    </lineage>
</organism>
<keyword evidence="3" id="KW-1185">Reference proteome</keyword>
<reference evidence="2 3" key="1">
    <citation type="journal article" date="2017" name="Int. J. Syst. Evol. Microbiol.">
        <title>Macrococcus canis sp. nov., a skin bacterium associated with infections in dogs.</title>
        <authorList>
            <person name="Gobeli Brawand S."/>
            <person name="Cotting K."/>
            <person name="Gomez-Sanz E."/>
            <person name="Collaud A."/>
            <person name="Thomann A."/>
            <person name="Brodard I."/>
            <person name="Rodriguez-Campos S."/>
            <person name="Strauss C."/>
            <person name="Perreten V."/>
        </authorList>
    </citation>
    <scope>NUCLEOTIDE SEQUENCE [LARGE SCALE GENOMIC DNA]</scope>
    <source>
        <strain evidence="2 3">KM45013</strain>
    </source>
</reference>
<proteinExistence type="predicted"/>
<accession>A0A1W7A8J4</accession>
<feature type="transmembrane region" description="Helical" evidence="1">
    <location>
        <begin position="5"/>
        <end position="23"/>
    </location>
</feature>
<keyword evidence="1" id="KW-1133">Transmembrane helix</keyword>
<dbReference type="GeneID" id="35294448"/>
<evidence type="ECO:0000313" key="2">
    <source>
        <dbReference type="EMBL" id="ARQ05965.1"/>
    </source>
</evidence>
<evidence type="ECO:0000313" key="3">
    <source>
        <dbReference type="Proteomes" id="UP000194154"/>
    </source>
</evidence>
<dbReference type="RefSeq" id="WP_086041673.1">
    <property type="nucleotide sequence ID" value="NZ_CBCRZA010000003.1"/>
</dbReference>
<keyword evidence="1" id="KW-0472">Membrane</keyword>
<dbReference type="EMBL" id="CP021059">
    <property type="protein sequence ID" value="ARQ05965.1"/>
    <property type="molecule type" value="Genomic_DNA"/>
</dbReference>
<evidence type="ECO:0000256" key="1">
    <source>
        <dbReference type="SAM" id="Phobius"/>
    </source>
</evidence>
<dbReference type="KEGG" id="mcak:MCCS_02960"/>
<dbReference type="Proteomes" id="UP000194154">
    <property type="component" value="Chromosome"/>
</dbReference>